<gene>
    <name evidence="2" type="ORF">MTP09_06040</name>
</gene>
<dbReference type="EMBL" id="CP094532">
    <property type="protein sequence ID" value="UOE42195.1"/>
    <property type="molecule type" value="Genomic_DNA"/>
</dbReference>
<keyword evidence="1" id="KW-1133">Transmembrane helix</keyword>
<evidence type="ECO:0000256" key="1">
    <source>
        <dbReference type="SAM" id="Phobius"/>
    </source>
</evidence>
<reference evidence="2 3" key="1">
    <citation type="submission" date="2022-03" db="EMBL/GenBank/DDBJ databases">
        <title>Chryseobacterium sp. isolated from particulate matters in swine house.</title>
        <authorList>
            <person name="Won M."/>
            <person name="Kim S.-J."/>
            <person name="Kwon S.-W."/>
        </authorList>
    </citation>
    <scope>NUCLEOTIDE SEQUENCE [LARGE SCALE GENOMIC DNA]</scope>
    <source>
        <strain evidence="2 3">SC2-2</strain>
    </source>
</reference>
<accession>A0ABY4BST5</accession>
<dbReference type="Proteomes" id="UP000831460">
    <property type="component" value="Chromosome"/>
</dbReference>
<organism evidence="2 3">
    <name type="scientific">Chryseobacterium suipulveris</name>
    <dbReference type="NCBI Taxonomy" id="2929800"/>
    <lineage>
        <taxon>Bacteria</taxon>
        <taxon>Pseudomonadati</taxon>
        <taxon>Bacteroidota</taxon>
        <taxon>Flavobacteriia</taxon>
        <taxon>Flavobacteriales</taxon>
        <taxon>Weeksellaceae</taxon>
        <taxon>Chryseobacterium group</taxon>
        <taxon>Chryseobacterium</taxon>
    </lineage>
</organism>
<proteinExistence type="predicted"/>
<evidence type="ECO:0000313" key="3">
    <source>
        <dbReference type="Proteomes" id="UP000831460"/>
    </source>
</evidence>
<feature type="transmembrane region" description="Helical" evidence="1">
    <location>
        <begin position="86"/>
        <end position="106"/>
    </location>
</feature>
<evidence type="ECO:0000313" key="2">
    <source>
        <dbReference type="EMBL" id="UOE42195.1"/>
    </source>
</evidence>
<name>A0ABY4BST5_9FLAO</name>
<protein>
    <submittedName>
        <fullName evidence="2">Uncharacterized protein</fullName>
    </submittedName>
</protein>
<keyword evidence="1" id="KW-0472">Membrane</keyword>
<dbReference type="RefSeq" id="WP_243551166.1">
    <property type="nucleotide sequence ID" value="NZ_CP094532.1"/>
</dbReference>
<feature type="transmembrane region" description="Helical" evidence="1">
    <location>
        <begin position="112"/>
        <end position="131"/>
    </location>
</feature>
<keyword evidence="1" id="KW-0812">Transmembrane</keyword>
<sequence length="143" mass="17355">MKFLPFDFFIISSEMSKNKIIDSLKDRFKSTYDYELKINEKNGSILLKRMKVYGMKSQNSYLNVYIKIKEVDNENCRISFFSYLRLMHWILYLTFVGFFIFILFYSEHPKKYYVLPWVIFLYLFGINNDGLNTIKNTFKEIFS</sequence>
<keyword evidence="3" id="KW-1185">Reference proteome</keyword>